<dbReference type="Proteomes" id="UP000076632">
    <property type="component" value="Unassembled WGS sequence"/>
</dbReference>
<feature type="compositionally biased region" description="Basic and acidic residues" evidence="1">
    <location>
        <begin position="198"/>
        <end position="228"/>
    </location>
</feature>
<organism evidence="2 3">
    <name type="scientific">Xylona heveae (strain CBS 132557 / TC161)</name>
    <dbReference type="NCBI Taxonomy" id="1328760"/>
    <lineage>
        <taxon>Eukaryota</taxon>
        <taxon>Fungi</taxon>
        <taxon>Dikarya</taxon>
        <taxon>Ascomycota</taxon>
        <taxon>Pezizomycotina</taxon>
        <taxon>Xylonomycetes</taxon>
        <taxon>Xylonales</taxon>
        <taxon>Xylonaceae</taxon>
        <taxon>Xylona</taxon>
    </lineage>
</organism>
<feature type="compositionally biased region" description="Basic residues" evidence="1">
    <location>
        <begin position="260"/>
        <end position="272"/>
    </location>
</feature>
<dbReference type="InParanoid" id="A0A165HWZ1"/>
<dbReference type="SUPFAM" id="SSF52949">
    <property type="entry name" value="Macro domain-like"/>
    <property type="match status" value="1"/>
</dbReference>
<feature type="region of interest" description="Disordered" evidence="1">
    <location>
        <begin position="186"/>
        <end position="272"/>
    </location>
</feature>
<dbReference type="Gene3D" id="3.40.220.10">
    <property type="entry name" value="Leucine Aminopeptidase, subunit E, domain 1"/>
    <property type="match status" value="1"/>
</dbReference>
<dbReference type="InterPro" id="IPR050892">
    <property type="entry name" value="ADP-ribose_metab_enzymes"/>
</dbReference>
<evidence type="ECO:0000256" key="1">
    <source>
        <dbReference type="SAM" id="MobiDB-lite"/>
    </source>
</evidence>
<evidence type="ECO:0000313" key="3">
    <source>
        <dbReference type="Proteomes" id="UP000076632"/>
    </source>
</evidence>
<reference evidence="2 3" key="1">
    <citation type="journal article" date="2016" name="Fungal Biol.">
        <title>The genome of Xylona heveae provides a window into fungal endophytism.</title>
        <authorList>
            <person name="Gazis R."/>
            <person name="Kuo A."/>
            <person name="Riley R."/>
            <person name="LaButti K."/>
            <person name="Lipzen A."/>
            <person name="Lin J."/>
            <person name="Amirebrahimi M."/>
            <person name="Hesse C.N."/>
            <person name="Spatafora J.W."/>
            <person name="Henrissat B."/>
            <person name="Hainaut M."/>
            <person name="Grigoriev I.V."/>
            <person name="Hibbett D.S."/>
        </authorList>
    </citation>
    <scope>NUCLEOTIDE SEQUENCE [LARGE SCALE GENOMIC DNA]</scope>
    <source>
        <strain evidence="2 3">TC161</strain>
    </source>
</reference>
<dbReference type="OrthoDB" id="2155246at2759"/>
<sequence>MANGNTAEEGWLPAGKFTEGFGDIFKAPDNSVLIHACNCLGSWGGGVALRMKQLYPHAHSVYQSRLRDITSGRCRSAHDALAQCILVPPQPGDAPRKHWLACLHTSIGHGRNVDPADSILEATQCAFGDFYTQVDDHQKAVAKGKKLPKMGRIFSVKLNSGLFGVPWEDTRKMINYWPIDVEVLDLPPPNQPQKPQATRKDTGRKKSDEAAELKKGTAKKDAITEKKKQQPAPAVEETNPRKRKSDEKDPKEKKGSSEKRQKKKDVKGKHAV</sequence>
<dbReference type="PANTHER" id="PTHR12521:SF0">
    <property type="entry name" value="ADP-RIBOSE GLYCOHYDROLASE OARD1"/>
    <property type="match status" value="1"/>
</dbReference>
<accession>A0A165HWZ1</accession>
<dbReference type="GeneID" id="28897173"/>
<dbReference type="GO" id="GO:0140291">
    <property type="term" value="P:peptidyl-glutamate ADP-deribosylation"/>
    <property type="evidence" value="ECO:0007669"/>
    <property type="project" value="TreeGrafter"/>
</dbReference>
<feature type="compositionally biased region" description="Basic and acidic residues" evidence="1">
    <location>
        <begin position="238"/>
        <end position="259"/>
    </location>
</feature>
<dbReference type="PANTHER" id="PTHR12521">
    <property type="entry name" value="PROTEIN C6ORF130"/>
    <property type="match status" value="1"/>
</dbReference>
<dbReference type="InterPro" id="IPR043472">
    <property type="entry name" value="Macro_dom-like"/>
</dbReference>
<evidence type="ECO:0000313" key="2">
    <source>
        <dbReference type="EMBL" id="KZF24042.1"/>
    </source>
</evidence>
<dbReference type="RefSeq" id="XP_018189597.1">
    <property type="nucleotide sequence ID" value="XM_018332036.1"/>
</dbReference>
<keyword evidence="3" id="KW-1185">Reference proteome</keyword>
<dbReference type="EMBL" id="KV407456">
    <property type="protein sequence ID" value="KZF24042.1"/>
    <property type="molecule type" value="Genomic_DNA"/>
</dbReference>
<name>A0A165HWZ1_XYLHT</name>
<dbReference type="STRING" id="1328760.A0A165HWZ1"/>
<dbReference type="AlphaFoldDB" id="A0A165HWZ1"/>
<dbReference type="FunCoup" id="A0A165HWZ1">
    <property type="interactions" value="5"/>
</dbReference>
<proteinExistence type="predicted"/>
<protein>
    <submittedName>
        <fullName evidence="2">Uncharacterized protein</fullName>
    </submittedName>
</protein>
<gene>
    <name evidence="2" type="ORF">L228DRAFT_244910</name>
</gene>